<evidence type="ECO:0000259" key="1">
    <source>
        <dbReference type="Pfam" id="PF01966"/>
    </source>
</evidence>
<accession>A0A3D8YJ88</accession>
<dbReference type="AlphaFoldDB" id="A0A3D8YJ88"/>
<sequence length="160" mass="18503">MDKKTTLMYGSLLHDIGKIIYRSNDHAFARGTHSKLGYNFLSQFSEFKDNEVLDSIAYHHYKELAKANLANDNTAYITYIADNIASGIDRRDVIEEGDEEYEKQAFNFDKYTPLYSVFNIVNSEKLKQISGKFKFSNESNIEYPKTENIQYSSGNYTILM</sequence>
<dbReference type="Pfam" id="PF01966">
    <property type="entry name" value="HD"/>
    <property type="match status" value="1"/>
</dbReference>
<feature type="domain" description="HD" evidence="1">
    <location>
        <begin position="6"/>
        <end position="85"/>
    </location>
</feature>
<evidence type="ECO:0000313" key="3">
    <source>
        <dbReference type="Proteomes" id="UP000256409"/>
    </source>
</evidence>
<dbReference type="PANTHER" id="PTHR36528">
    <property type="entry name" value="CRISPR SYSTEM SINGLE-STRAND-SPECIFIC DEOXYRIBONUCLEASE CAS10/CSM1 (SUBTYPE III-A)"/>
    <property type="match status" value="1"/>
</dbReference>
<dbReference type="Proteomes" id="UP000256409">
    <property type="component" value="Unassembled WGS sequence"/>
</dbReference>
<organism evidence="2 3">
    <name type="scientific">Staphylococcus pseudintermedius</name>
    <dbReference type="NCBI Taxonomy" id="283734"/>
    <lineage>
        <taxon>Bacteria</taxon>
        <taxon>Bacillati</taxon>
        <taxon>Bacillota</taxon>
        <taxon>Bacilli</taxon>
        <taxon>Bacillales</taxon>
        <taxon>Staphylococcaceae</taxon>
        <taxon>Staphylococcus</taxon>
        <taxon>Staphylococcus intermedius group</taxon>
    </lineage>
</organism>
<dbReference type="OrthoDB" id="9768769at2"/>
<feature type="non-terminal residue" evidence="2">
    <location>
        <position position="160"/>
    </location>
</feature>
<dbReference type="EMBL" id="QQPC01000210">
    <property type="protein sequence ID" value="REA79968.1"/>
    <property type="molecule type" value="Genomic_DNA"/>
</dbReference>
<dbReference type="RefSeq" id="WP_115834518.1">
    <property type="nucleotide sequence ID" value="NZ_QQPC01000210.1"/>
</dbReference>
<dbReference type="SUPFAM" id="SSF109604">
    <property type="entry name" value="HD-domain/PDEase-like"/>
    <property type="match status" value="1"/>
</dbReference>
<comment type="caution">
    <text evidence="2">The sequence shown here is derived from an EMBL/GenBank/DDBJ whole genome shotgun (WGS) entry which is preliminary data.</text>
</comment>
<gene>
    <name evidence="2" type="ORF">DV961_13530</name>
</gene>
<evidence type="ECO:0000313" key="2">
    <source>
        <dbReference type="EMBL" id="REA79968.1"/>
    </source>
</evidence>
<dbReference type="PANTHER" id="PTHR36528:SF1">
    <property type="entry name" value="CRISPR SYSTEM SINGLE-STRAND-SPECIFIC DEOXYRIBONUCLEASE CAS10_CSM1 (SUBTYPE III-A)"/>
    <property type="match status" value="1"/>
</dbReference>
<proteinExistence type="predicted"/>
<name>A0A3D8YJ88_STAPS</name>
<dbReference type="InterPro" id="IPR052117">
    <property type="entry name" value="Cas10/Csm1_subtype-III-A"/>
</dbReference>
<dbReference type="Gene3D" id="1.10.3210.10">
    <property type="entry name" value="Hypothetical protein af1432"/>
    <property type="match status" value="1"/>
</dbReference>
<protein>
    <submittedName>
        <fullName evidence="2">HD domain-containing protein</fullName>
    </submittedName>
</protein>
<dbReference type="InterPro" id="IPR006674">
    <property type="entry name" value="HD_domain"/>
</dbReference>
<reference evidence="3" key="1">
    <citation type="journal article" date="2018" name="Vet. Microbiol.">
        <title>Molecular epidemiology of methicillin-resistant staphylococci amongst veterinary personnel, personnel-owned pets, patients and the hospital environment of two companion animal veterinary hospitals.</title>
        <authorList>
            <person name="Worthing K.A."/>
            <person name="Brown J."/>
            <person name="Gerber L."/>
            <person name="Abraham S."/>
            <person name="Trott D."/>
            <person name="Norris J.M."/>
        </authorList>
    </citation>
    <scope>NUCLEOTIDE SEQUENCE [LARGE SCALE GENOMIC DNA]</scope>
    <source>
        <strain evidence="3">ST496-2</strain>
    </source>
</reference>